<name>A0A090V743_9FLAO</name>
<accession>A0A090V743</accession>
<dbReference type="EMBL" id="BBNQ01000001">
    <property type="protein sequence ID" value="GAL60646.1"/>
    <property type="molecule type" value="Genomic_DNA"/>
</dbReference>
<evidence type="ECO:0000313" key="2">
    <source>
        <dbReference type="Proteomes" id="UP000029644"/>
    </source>
</evidence>
<gene>
    <name evidence="1" type="ORF">JCM19300_3584</name>
</gene>
<reference evidence="1 2" key="1">
    <citation type="journal article" date="2014" name="Genome Announc.">
        <title>Draft Genome Sequences of Marine Flavobacterium Algibacter lectus Strains SS8 and NR4.</title>
        <authorList>
            <person name="Takatani N."/>
            <person name="Nakanishi M."/>
            <person name="Meirelles P."/>
            <person name="Mino S."/>
            <person name="Suda W."/>
            <person name="Oshima K."/>
            <person name="Hattori M."/>
            <person name="Ohkuma M."/>
            <person name="Hosokawa M."/>
            <person name="Miyashita K."/>
            <person name="Thompson F.L."/>
            <person name="Niwa A."/>
            <person name="Sawabe T."/>
            <person name="Sawabe T."/>
        </authorList>
    </citation>
    <scope>NUCLEOTIDE SEQUENCE [LARGE SCALE GENOMIC DNA]</scope>
    <source>
        <strain evidence="1 2">JCM 19300</strain>
    </source>
</reference>
<comment type="caution">
    <text evidence="1">The sequence shown here is derived from an EMBL/GenBank/DDBJ whole genome shotgun (WGS) entry which is preliminary data.</text>
</comment>
<dbReference type="Proteomes" id="UP000029644">
    <property type="component" value="Unassembled WGS sequence"/>
</dbReference>
<sequence>MYSNYASRIYIRDIRASFKSIECWFAFSICRVVISLRSIKTSEKPKPIKNKKV</sequence>
<organism evidence="1 2">
    <name type="scientific">Algibacter lectus</name>
    <dbReference type="NCBI Taxonomy" id="221126"/>
    <lineage>
        <taxon>Bacteria</taxon>
        <taxon>Pseudomonadati</taxon>
        <taxon>Bacteroidota</taxon>
        <taxon>Flavobacteriia</taxon>
        <taxon>Flavobacteriales</taxon>
        <taxon>Flavobacteriaceae</taxon>
        <taxon>Algibacter</taxon>
    </lineage>
</organism>
<dbReference type="AlphaFoldDB" id="A0A090V743"/>
<proteinExistence type="predicted"/>
<protein>
    <submittedName>
        <fullName evidence="1">Uncharacterized protein</fullName>
    </submittedName>
</protein>
<evidence type="ECO:0000313" key="1">
    <source>
        <dbReference type="EMBL" id="GAL60646.1"/>
    </source>
</evidence>